<reference evidence="1 2" key="1">
    <citation type="submission" date="2019-07" db="EMBL/GenBank/DDBJ databases">
        <authorList>
            <person name="Brisse S."/>
            <person name="Rodrigues C."/>
            <person name="Thorpe H."/>
        </authorList>
    </citation>
    <scope>NUCLEOTIDE SEQUENCE [LARGE SCALE GENOMIC DNA]</scope>
    <source>
        <strain evidence="1">SB6408</strain>
    </source>
</reference>
<dbReference type="Proteomes" id="UP000318370">
    <property type="component" value="Unassembled WGS sequence"/>
</dbReference>
<organism evidence="1 2">
    <name type="scientific">Klebsiella spallanzanii</name>
    <dbReference type="NCBI Taxonomy" id="2587528"/>
    <lineage>
        <taxon>Bacteria</taxon>
        <taxon>Pseudomonadati</taxon>
        <taxon>Pseudomonadota</taxon>
        <taxon>Gammaproteobacteria</taxon>
        <taxon>Enterobacterales</taxon>
        <taxon>Enterobacteriaceae</taxon>
        <taxon>Klebsiella/Raoultella group</taxon>
        <taxon>Klebsiella</taxon>
    </lineage>
</organism>
<dbReference type="AlphaFoldDB" id="A0A564J7F2"/>
<evidence type="ECO:0008006" key="3">
    <source>
        <dbReference type="Google" id="ProtNLM"/>
    </source>
</evidence>
<name>A0A564J7F2_9ENTR</name>
<proteinExistence type="predicted"/>
<dbReference type="EMBL" id="CABGHF010000008">
    <property type="protein sequence ID" value="VUS53630.1"/>
    <property type="molecule type" value="Genomic_DNA"/>
</dbReference>
<dbReference type="RefSeq" id="WP_185931859.1">
    <property type="nucleotide sequence ID" value="NZ_CABGHF010000008.1"/>
</dbReference>
<evidence type="ECO:0000313" key="2">
    <source>
        <dbReference type="Proteomes" id="UP000318370"/>
    </source>
</evidence>
<evidence type="ECO:0000313" key="1">
    <source>
        <dbReference type="EMBL" id="VUS53630.1"/>
    </source>
</evidence>
<protein>
    <recommendedName>
        <fullName evidence="3">Tail spike TSP1/Gp66 N-terminal domain-containing protein</fullName>
    </recommendedName>
</protein>
<sequence>MPFYLTRDPVPSADMRNVFDNAQNLDFALNDITSSFWTDRLGRNRMSWFGLESAFTVKLTDFESRFATQLTTQETAFDAAQADKEARFVHFLDSSGYVFLGDYEDGPFQFSARNQYIRFQGQFFRLSKETDTGFTTTGTDETTFTNDVTHLVLIDGDTLRQNLGSGDGDPIVAPEKVRLATVDDDSDFPLDATLAELIFEVNPRMWKSLVKKGATPDLDDWSDAIQAALNYANKKKKKFVNTESYGIGKTIELPFPVTIEFLKYWGKWYALPGFAGHMVKSKNAPEGDYMTLRDPVNECYCITIRGMTLDGGWLSDESTPDYIAQENGLQLFGVQHSLDDIIIMNVRGKPYNIGGRDFTTVPGMAPSDYLRLRADHCGEEAFIFGGSSDSHALMVKVRDAGQKADSAYNAIRVGPNGTLRAGFFHVWNTSQAKRHANCLDVTAWDSIFVNMHFEGAANSQIQVSGGRNQFIGFEVYNQWKSGGAMIKNLNSSNSFKGRAYINQTILPNVSVYAMQLGDAENAASFTNVDMEIYNTKPGAVNAVNHTGYLSGKFAGDTTNYTSEQDRALVVSGSLVEGKDSVIFSTPQYRSFIGGGSVNLAKGMNATGDVNSQGLIYGQNAVLRNVTIALPSTSGTLYKVSNGTVMIKE</sequence>
<accession>A0A564J7F2</accession>
<gene>
    <name evidence="1" type="ORF">SB6408_04525</name>
</gene>